<dbReference type="InterPro" id="IPR028229">
    <property type="entry name" value="Integrase_rpt"/>
</dbReference>
<sequence length="1603" mass="185286">MHHAADPSSTHDLPHQAVGEFKNGRDTSIISEPEQSQLCLLDPTHPSHHHQIYENFEAAKHAARALGFTSRQDYLASHHQQDRLLPHDPQRCYPEWSGWEDYLGLEAIYLTYEEARKLLSENGVKSQQQYKALRTKYPKLPSQPLKVYRHQWVDWLTFLGNEPPGPEGRKFNNFNEARAAARLHNFKSQSHYIRNCLKVDSRFRTAPDRYFKEWSGWEDYLGINVEAEFLRYEEAKALMQELGIKSNSGYLKLRETESRLPRMPQITWKEEWIDWPTFLGQRLDPYSTYEHAKEAVKRLDITSKEEYLTAYLLDPLLPKHPYRLYEADWKGWEDYTIRNHKYRTLTEASTAARKLGFSTQLDYENGYYLDPMLPRLPEVEYKFIWKSWNRFYRRPDHYESFEEARSSARALDFCSKRDYVRRCKALDSSLCIEPDKKYEDWTSWHDYLGLDDDLKFLDYHSAMKLVRENNVQTHSQYTSFRKFHEKLPSAPSLVYRDHWIDWPTFLGLREAPYKTYREAKKAVLALGLTTDREYRAHYLDDPRLPKHPYRAYEFDWSSWDDFLSDQEKYDSIELASQQACAMGLTTRQEYKDGHALDPMLPKRPDLYYEGSWPAGGWAQFLTATPLYETVAEAAAAARALGLATLNDYNNLRHLDPRLPASPRQFYGNYTTWLNFILPSKCTLLAEVKFAIKAIGIKDSSEYRDNYKKYACLPAHPERAFAGEWLDWYDTCNIIRPYCYEDAIALLRKLNLPTSGAYKKYVKKSGDKKFPLTPDKVYKDEWVNWQAYLGKEEPYTLVTLREPYEKWRFAFAEFLRTTKGNFKVHHLVKFVRDYVKPNNLSEDPLTFFTTPDFDRQDYKEFMLSMPDSKAKQHLATLREFSEWFLEKHLSARCPDTNEIVPMAGAVNPFLKISLPSLKHAAPGQTTKPPLAYHHVDTMRKWIVPPAAASFSDLRHIQGFENDWVDVDKSLIDENDPDCVYVENNGRYRIWFPGYWMHTFALASVPIRGVQLAYADSGECDLKIPIMKNGKLVWIDNPSPLRGQTGEEGFIKRLPNDEFGMRLTTNKTAEGITGYDVPWMPEELAKWMIRFRDWQSKYNPVNRPMPWSECENTNYSELDRLGKGSNCFLFRDFGTEECAGSFGSRLYRRIAIALYNTAPELASMTGSPENVSDYHSEFTPHAMRVSLITAYVMDFRLPLNVLVKIVGHASMIMTIYYVKTTGEFLRQKFNEAEKRYLHEQSKGAYQSLVEGRDKQHAFLTNNEEALKLLAGQVAAGSALYRDYGICLTAASRCGDGASSNGKFVAVPAGYLGRENCIHCRHFVTGPVFLGGLLSLANEISLCCRSHLEKLGDMQDKQIELRQKIKKLTAERFDAAQLSDSSDVDYKSQIGAAISELKSLDGLLSSASVTADMYLADLNIVNKLTQQCQALIVERADNDKSNDSTQLIIKSGHETVIAFEEVSLFRQLNEVCENAEIYTSASAELATPERSNMIDRMAELNRMAPVMYKLDKNSQLVIGNQIVKFMTARMSWPTVEAVMDGTILMKDLPRDQRMTPGALQLLLKGDNAQDVLRIEYDSRPQRDTRLMTLTSQQGIDTHQDNQEMAR</sequence>
<dbReference type="Pfam" id="PF13009">
    <property type="entry name" value="Integrase_2"/>
    <property type="match status" value="1"/>
</dbReference>
<protein>
    <submittedName>
        <fullName evidence="2">Phage-integrase repeat unit</fullName>
    </submittedName>
</protein>
<dbReference type="Proteomes" id="UP000183126">
    <property type="component" value="Chromosome I"/>
</dbReference>
<gene>
    <name evidence="2" type="ORF">SAMN04490205_2999</name>
</gene>
<feature type="compositionally biased region" description="Polar residues" evidence="1">
    <location>
        <begin position="1584"/>
        <end position="1593"/>
    </location>
</feature>
<feature type="compositionally biased region" description="Basic and acidic residues" evidence="1">
    <location>
        <begin position="1594"/>
        <end position="1603"/>
    </location>
</feature>
<dbReference type="InterPro" id="IPR011010">
    <property type="entry name" value="DNA_brk_join_enz"/>
</dbReference>
<organism evidence="2 3">
    <name type="scientific">Pseudomonas trivialis</name>
    <dbReference type="NCBI Taxonomy" id="200450"/>
    <lineage>
        <taxon>Bacteria</taxon>
        <taxon>Pseudomonadati</taxon>
        <taxon>Pseudomonadota</taxon>
        <taxon>Gammaproteobacteria</taxon>
        <taxon>Pseudomonadales</taxon>
        <taxon>Pseudomonadaceae</taxon>
        <taxon>Pseudomonas</taxon>
    </lineage>
</organism>
<dbReference type="EMBL" id="LT629760">
    <property type="protein sequence ID" value="SDS59995.1"/>
    <property type="molecule type" value="Genomic_DNA"/>
</dbReference>
<evidence type="ECO:0000313" key="2">
    <source>
        <dbReference type="EMBL" id="SDS59995.1"/>
    </source>
</evidence>
<keyword evidence="3" id="KW-1185">Reference proteome</keyword>
<feature type="region of interest" description="Disordered" evidence="1">
    <location>
        <begin position="1580"/>
        <end position="1603"/>
    </location>
</feature>
<evidence type="ECO:0000313" key="3">
    <source>
        <dbReference type="Proteomes" id="UP000183126"/>
    </source>
</evidence>
<accession>A0ABY0UFK8</accession>
<reference evidence="2 3" key="1">
    <citation type="submission" date="2016-10" db="EMBL/GenBank/DDBJ databases">
        <authorList>
            <person name="Varghese N."/>
            <person name="Submissions S."/>
        </authorList>
    </citation>
    <scope>NUCLEOTIDE SEQUENCE [LARGE SCALE GENOMIC DNA]</scope>
    <source>
        <strain evidence="2 3">BS3111</strain>
    </source>
</reference>
<name>A0ABY0UFK8_9PSED</name>
<evidence type="ECO:0000256" key="1">
    <source>
        <dbReference type="SAM" id="MobiDB-lite"/>
    </source>
</evidence>
<dbReference type="InterPro" id="IPR024965">
    <property type="entry name" value="Putative_integrase"/>
</dbReference>
<dbReference type="Pfam" id="PF14882">
    <property type="entry name" value="INT_rpt"/>
    <property type="match status" value="7"/>
</dbReference>
<dbReference type="SUPFAM" id="SSF56349">
    <property type="entry name" value="DNA breaking-rejoining enzymes"/>
    <property type="match status" value="1"/>
</dbReference>
<proteinExistence type="predicted"/>